<keyword evidence="6" id="KW-0238">DNA-binding</keyword>
<protein>
    <submittedName>
        <fullName evidence="12">Uncharacterized protein</fullName>
    </submittedName>
</protein>
<evidence type="ECO:0000256" key="9">
    <source>
        <dbReference type="SAM" id="MobiDB-lite"/>
    </source>
</evidence>
<evidence type="ECO:0000256" key="7">
    <source>
        <dbReference type="ARBA" id="ARBA00023163"/>
    </source>
</evidence>
<dbReference type="CDD" id="cd01396">
    <property type="entry name" value="MeCP2_MBD"/>
    <property type="match status" value="1"/>
</dbReference>
<evidence type="ECO:0000313" key="13">
    <source>
        <dbReference type="Proteomes" id="UP000636709"/>
    </source>
</evidence>
<dbReference type="PROSITE" id="PS50982">
    <property type="entry name" value="MBD"/>
    <property type="match status" value="1"/>
</dbReference>
<dbReference type="PROSITE" id="PS51050">
    <property type="entry name" value="ZF_CW"/>
    <property type="match status" value="1"/>
</dbReference>
<name>A0A835C315_9POAL</name>
<dbReference type="Pfam" id="PF01429">
    <property type="entry name" value="MBD"/>
    <property type="match status" value="1"/>
</dbReference>
<keyword evidence="2" id="KW-0479">Metal-binding</keyword>
<comment type="caution">
    <text evidence="12">The sequence shown here is derived from an EMBL/GenBank/DDBJ whole genome shotgun (WGS) entry which is preliminary data.</text>
</comment>
<evidence type="ECO:0000256" key="2">
    <source>
        <dbReference type="ARBA" id="ARBA00022723"/>
    </source>
</evidence>
<evidence type="ECO:0000256" key="1">
    <source>
        <dbReference type="ARBA" id="ARBA00004123"/>
    </source>
</evidence>
<reference evidence="12" key="1">
    <citation type="submission" date="2020-07" db="EMBL/GenBank/DDBJ databases">
        <title>Genome sequence and genetic diversity analysis of an under-domesticated orphan crop, white fonio (Digitaria exilis).</title>
        <authorList>
            <person name="Bennetzen J.L."/>
            <person name="Chen S."/>
            <person name="Ma X."/>
            <person name="Wang X."/>
            <person name="Yssel A.E.J."/>
            <person name="Chaluvadi S.R."/>
            <person name="Johnson M."/>
            <person name="Gangashetty P."/>
            <person name="Hamidou F."/>
            <person name="Sanogo M.D."/>
            <person name="Zwaenepoel A."/>
            <person name="Wallace J."/>
            <person name="Van De Peer Y."/>
            <person name="Van Deynze A."/>
        </authorList>
    </citation>
    <scope>NUCLEOTIDE SEQUENCE</scope>
    <source>
        <tissue evidence="12">Leaves</tissue>
    </source>
</reference>
<dbReference type="GO" id="GO:0008270">
    <property type="term" value="F:zinc ion binding"/>
    <property type="evidence" value="ECO:0007669"/>
    <property type="project" value="UniProtKB-KW"/>
</dbReference>
<dbReference type="Gene3D" id="3.30.40.100">
    <property type="match status" value="1"/>
</dbReference>
<keyword evidence="7" id="KW-0804">Transcription</keyword>
<evidence type="ECO:0000256" key="3">
    <source>
        <dbReference type="ARBA" id="ARBA00022771"/>
    </source>
</evidence>
<dbReference type="GO" id="GO:0005634">
    <property type="term" value="C:nucleus"/>
    <property type="evidence" value="ECO:0007669"/>
    <property type="project" value="UniProtKB-SubCell"/>
</dbReference>
<evidence type="ECO:0000256" key="8">
    <source>
        <dbReference type="ARBA" id="ARBA00023242"/>
    </source>
</evidence>
<keyword evidence="8" id="KW-0539">Nucleus</keyword>
<dbReference type="PANTHER" id="PTHR12396">
    <property type="entry name" value="METHYL-CPG BINDING PROTEIN, MBD"/>
    <property type="match status" value="1"/>
</dbReference>
<keyword evidence="4" id="KW-0862">Zinc</keyword>
<dbReference type="SUPFAM" id="SSF54171">
    <property type="entry name" value="DNA-binding domain"/>
    <property type="match status" value="1"/>
</dbReference>
<evidence type="ECO:0000259" key="10">
    <source>
        <dbReference type="PROSITE" id="PS50982"/>
    </source>
</evidence>
<dbReference type="Gene3D" id="3.30.890.10">
    <property type="entry name" value="Methyl-cpg-binding Protein 2, Chain A"/>
    <property type="match status" value="1"/>
</dbReference>
<dbReference type="EMBL" id="JACEFO010001700">
    <property type="protein sequence ID" value="KAF8719803.1"/>
    <property type="molecule type" value="Genomic_DNA"/>
</dbReference>
<dbReference type="AlphaFoldDB" id="A0A835C315"/>
<comment type="subcellular location">
    <subcellularLocation>
        <location evidence="1">Nucleus</location>
    </subcellularLocation>
</comment>
<feature type="domain" description="CW-type" evidence="11">
    <location>
        <begin position="114"/>
        <end position="169"/>
    </location>
</feature>
<dbReference type="Pfam" id="PF07496">
    <property type="entry name" value="zf-CW"/>
    <property type="match status" value="1"/>
</dbReference>
<dbReference type="PANTHER" id="PTHR12396:SF10">
    <property type="entry name" value="METHYL-CPG-BINDING DOMAIN-CONTAINING PROTEIN 1-RELATED"/>
    <property type="match status" value="1"/>
</dbReference>
<gene>
    <name evidence="12" type="ORF">HU200_024560</name>
</gene>
<feature type="region of interest" description="Disordered" evidence="9">
    <location>
        <begin position="1"/>
        <end position="40"/>
    </location>
</feature>
<feature type="compositionally biased region" description="Basic and acidic residues" evidence="9">
    <location>
        <begin position="87"/>
        <end position="101"/>
    </location>
</feature>
<evidence type="ECO:0000256" key="4">
    <source>
        <dbReference type="ARBA" id="ARBA00022833"/>
    </source>
</evidence>
<organism evidence="12 13">
    <name type="scientific">Digitaria exilis</name>
    <dbReference type="NCBI Taxonomy" id="1010633"/>
    <lineage>
        <taxon>Eukaryota</taxon>
        <taxon>Viridiplantae</taxon>
        <taxon>Streptophyta</taxon>
        <taxon>Embryophyta</taxon>
        <taxon>Tracheophyta</taxon>
        <taxon>Spermatophyta</taxon>
        <taxon>Magnoliopsida</taxon>
        <taxon>Liliopsida</taxon>
        <taxon>Poales</taxon>
        <taxon>Poaceae</taxon>
        <taxon>PACMAD clade</taxon>
        <taxon>Panicoideae</taxon>
        <taxon>Panicodae</taxon>
        <taxon>Paniceae</taxon>
        <taxon>Anthephorinae</taxon>
        <taxon>Digitaria</taxon>
    </lineage>
</organism>
<sequence>MVVDLVAGDGEDDVNEVAGDGGGAGRVSHRRERQRTPSPAALPFAEVAATSSTMEGALGTAGLGAKLARASKTIEPKEGCRQTGNRVDQDDSKEQSNERVESVVGVEKKKQSSRQFVYSYAVNCCKCDKWRTVATKEEYETIRQDFTKNPWYCGRNPILSCEHPQDVHYDTSSVWVLDKPDIPKPPAGTERQVVLRSNLSKVDVYNVMPNGKHTRSSREVELFLEQNPDYRSTVSASSFSFATPKIVKETVSDDAIWRVARTRFGLFSGRN</sequence>
<accession>A0A835C315</accession>
<evidence type="ECO:0000256" key="5">
    <source>
        <dbReference type="ARBA" id="ARBA00023015"/>
    </source>
</evidence>
<keyword evidence="5" id="KW-0805">Transcription regulation</keyword>
<evidence type="ECO:0000256" key="6">
    <source>
        <dbReference type="ARBA" id="ARBA00023125"/>
    </source>
</evidence>
<dbReference type="Proteomes" id="UP000636709">
    <property type="component" value="Unassembled WGS sequence"/>
</dbReference>
<proteinExistence type="predicted"/>
<dbReference type="InterPro" id="IPR001739">
    <property type="entry name" value="Methyl_CpG_DNA-bd"/>
</dbReference>
<keyword evidence="3" id="KW-0863">Zinc-finger</keyword>
<keyword evidence="13" id="KW-1185">Reference proteome</keyword>
<dbReference type="InterPro" id="IPR016177">
    <property type="entry name" value="DNA-bd_dom_sf"/>
</dbReference>
<evidence type="ECO:0000259" key="11">
    <source>
        <dbReference type="PROSITE" id="PS51050"/>
    </source>
</evidence>
<dbReference type="GO" id="GO:0003677">
    <property type="term" value="F:DNA binding"/>
    <property type="evidence" value="ECO:0007669"/>
    <property type="project" value="UniProtKB-KW"/>
</dbReference>
<dbReference type="InterPro" id="IPR011124">
    <property type="entry name" value="Znf_CW"/>
</dbReference>
<dbReference type="OrthoDB" id="10072024at2759"/>
<evidence type="ECO:0000313" key="12">
    <source>
        <dbReference type="EMBL" id="KAF8719803.1"/>
    </source>
</evidence>
<feature type="domain" description="MBD" evidence="10">
    <location>
        <begin position="175"/>
        <end position="246"/>
    </location>
</feature>
<feature type="region of interest" description="Disordered" evidence="9">
    <location>
        <begin position="77"/>
        <end position="101"/>
    </location>
</feature>